<keyword evidence="3" id="KW-1185">Reference proteome</keyword>
<keyword evidence="1" id="KW-1133">Transmembrane helix</keyword>
<dbReference type="AlphaFoldDB" id="A0A255Z1A3"/>
<reference evidence="2 3" key="1">
    <citation type="submission" date="2017-07" db="EMBL/GenBank/DDBJ databases">
        <title>Niveispirillum cyanobacteriorum sp. nov., isolated from cyanobacterial aggregates in a eutrophic lake.</title>
        <authorList>
            <person name="Cai H."/>
        </authorList>
    </citation>
    <scope>NUCLEOTIDE SEQUENCE [LARGE SCALE GENOMIC DNA]</scope>
    <source>
        <strain evidence="3">TH1-14</strain>
    </source>
</reference>
<evidence type="ECO:0000313" key="3">
    <source>
        <dbReference type="Proteomes" id="UP000216998"/>
    </source>
</evidence>
<feature type="transmembrane region" description="Helical" evidence="1">
    <location>
        <begin position="405"/>
        <end position="423"/>
    </location>
</feature>
<proteinExistence type="predicted"/>
<evidence type="ECO:0000313" key="2">
    <source>
        <dbReference type="EMBL" id="OYQ35246.1"/>
    </source>
</evidence>
<dbReference type="EMBL" id="NOXU01000026">
    <property type="protein sequence ID" value="OYQ35246.1"/>
    <property type="molecule type" value="Genomic_DNA"/>
</dbReference>
<keyword evidence="1" id="KW-0472">Membrane</keyword>
<dbReference type="OrthoDB" id="2220917at2"/>
<feature type="transmembrane region" description="Helical" evidence="1">
    <location>
        <begin position="373"/>
        <end position="393"/>
    </location>
</feature>
<organism evidence="2 3">
    <name type="scientific">Niveispirillum lacus</name>
    <dbReference type="NCBI Taxonomy" id="1981099"/>
    <lineage>
        <taxon>Bacteria</taxon>
        <taxon>Pseudomonadati</taxon>
        <taxon>Pseudomonadota</taxon>
        <taxon>Alphaproteobacteria</taxon>
        <taxon>Rhodospirillales</taxon>
        <taxon>Azospirillaceae</taxon>
        <taxon>Niveispirillum</taxon>
    </lineage>
</organism>
<accession>A0A255Z1A3</accession>
<feature type="transmembrane region" description="Helical" evidence="1">
    <location>
        <begin position="193"/>
        <end position="211"/>
    </location>
</feature>
<name>A0A255Z1A3_9PROT</name>
<dbReference type="Pfam" id="PF09913">
    <property type="entry name" value="DUF2142"/>
    <property type="match status" value="1"/>
</dbReference>
<feature type="transmembrane region" description="Helical" evidence="1">
    <location>
        <begin position="435"/>
        <end position="458"/>
    </location>
</feature>
<comment type="caution">
    <text evidence="2">The sequence shown here is derived from an EMBL/GenBank/DDBJ whole genome shotgun (WGS) entry which is preliminary data.</text>
</comment>
<feature type="transmembrane region" description="Helical" evidence="1">
    <location>
        <begin position="342"/>
        <end position="361"/>
    </location>
</feature>
<feature type="transmembrane region" description="Helical" evidence="1">
    <location>
        <begin position="223"/>
        <end position="247"/>
    </location>
</feature>
<evidence type="ECO:0000256" key="1">
    <source>
        <dbReference type="SAM" id="Phobius"/>
    </source>
</evidence>
<feature type="transmembrane region" description="Helical" evidence="1">
    <location>
        <begin position="305"/>
        <end position="330"/>
    </location>
</feature>
<protein>
    <recommendedName>
        <fullName evidence="4">DUF2142 domain-containing protein</fullName>
    </recommendedName>
</protein>
<dbReference type="Proteomes" id="UP000216998">
    <property type="component" value="Unassembled WGS sequence"/>
</dbReference>
<keyword evidence="1" id="KW-0812">Transmembrane</keyword>
<sequence length="467" mass="50056">MSGPGPMPKNIAILLFLLLALPVSGFMAWAMPPYFNVDESNHVMRAETVLRGHVFGSREPDGSSGGFIDEGLLELLSHYWSTLSEPGRVMSAATMADGETVPWSGRTRFVHIPNTAIYPPTLYLPTMAGLWIGKVLDFGVADSIRLARFANIAACLLLFVTALRLAAFGHGPLVAVALWPLCLAQYAACGQDGLLIALSAVYAALMTRAIARQGRSTAAEFIGLALVSLLLSMSRPANLALLLPLLMVMPGRLGRVPGWAMLLPALLMPVAWALHAVLFVQVMQVHGDVVPDLGAQVLHLLSHPLAFPAALVDTLFQWGWPFTIGMLGWIGWSQVNIILPDALYPFYLWVFGLVLAFSAVTPGNQPGWRVKTGMALGLVGTVLAIFLLQYLTFSAVGAGQVDGVQGRYFAPLALLLGLLVPALGDRLPARLHPRFATLTLVLLSFTGILTAVALPHAVTMRVYVTAG</sequence>
<gene>
    <name evidence="2" type="ORF">CHU95_08440</name>
</gene>
<feature type="transmembrane region" description="Helical" evidence="1">
    <location>
        <begin position="122"/>
        <end position="140"/>
    </location>
</feature>
<dbReference type="InterPro" id="IPR018674">
    <property type="entry name" value="DUF2142_membrane"/>
</dbReference>
<evidence type="ECO:0008006" key="4">
    <source>
        <dbReference type="Google" id="ProtNLM"/>
    </source>
</evidence>
<feature type="transmembrane region" description="Helical" evidence="1">
    <location>
        <begin position="152"/>
        <end position="181"/>
    </location>
</feature>
<feature type="transmembrane region" description="Helical" evidence="1">
    <location>
        <begin position="259"/>
        <end position="280"/>
    </location>
</feature>